<dbReference type="InterPro" id="IPR036237">
    <property type="entry name" value="Xyl_isomerase-like_sf"/>
</dbReference>
<gene>
    <name evidence="2" type="ORF">A5892_01080</name>
</gene>
<dbReference type="Pfam" id="PF01261">
    <property type="entry name" value="AP_endonuc_2"/>
    <property type="match status" value="1"/>
</dbReference>
<dbReference type="PANTHER" id="PTHR12110">
    <property type="entry name" value="HYDROXYPYRUVATE ISOMERASE"/>
    <property type="match status" value="1"/>
</dbReference>
<dbReference type="Proteomes" id="UP000077875">
    <property type="component" value="Chromosome"/>
</dbReference>
<dbReference type="PANTHER" id="PTHR12110:SF21">
    <property type="entry name" value="XYLOSE ISOMERASE-LIKE TIM BARREL DOMAIN-CONTAINING PROTEIN"/>
    <property type="match status" value="1"/>
</dbReference>
<dbReference type="InterPro" id="IPR050312">
    <property type="entry name" value="IolE/XylAMocC-like"/>
</dbReference>
<dbReference type="Gene3D" id="3.20.20.150">
    <property type="entry name" value="Divalent-metal-dependent TIM barrel enzymes"/>
    <property type="match status" value="1"/>
</dbReference>
<protein>
    <recommendedName>
        <fullName evidence="1">Xylose isomerase-like TIM barrel domain-containing protein</fullName>
    </recommendedName>
</protein>
<accession>A0A172YAG7</accession>
<evidence type="ECO:0000259" key="1">
    <source>
        <dbReference type="Pfam" id="PF01261"/>
    </source>
</evidence>
<dbReference type="SUPFAM" id="SSF51658">
    <property type="entry name" value="Xylose isomerase-like"/>
    <property type="match status" value="1"/>
</dbReference>
<evidence type="ECO:0000313" key="3">
    <source>
        <dbReference type="Proteomes" id="UP000077875"/>
    </source>
</evidence>
<dbReference type="STRING" id="376489.A5892_01080"/>
<keyword evidence="3" id="KW-1185">Reference proteome</keyword>
<dbReference type="AlphaFoldDB" id="A0A172YAG7"/>
<proteinExistence type="predicted"/>
<dbReference type="InterPro" id="IPR013022">
    <property type="entry name" value="Xyl_isomerase-like_TIM-brl"/>
</dbReference>
<organism evidence="2 3">
    <name type="scientific">Halotalea alkalilenta</name>
    <dbReference type="NCBI Taxonomy" id="376489"/>
    <lineage>
        <taxon>Bacteria</taxon>
        <taxon>Pseudomonadati</taxon>
        <taxon>Pseudomonadota</taxon>
        <taxon>Gammaproteobacteria</taxon>
        <taxon>Oceanospirillales</taxon>
        <taxon>Halomonadaceae</taxon>
        <taxon>Halotalea</taxon>
    </lineage>
</organism>
<sequence length="285" mass="31828">MRTIATVCLGGDLADKLEAIAAAGFEGVEIYAPDLAQSRLTEKRIGHLARELGLRVICLQPLKDFEGHCDPEQRGERLKRSFETMDALGTELLLIASNTDRMASANPERRLDDLGAAAEFASAHDKRIGFEALAWGDQVCDYRQAWEIVRRLDHPQFGLVLDSFHPLARNEPLELMATLPAERIFLVQLADAPRREVFLDSGDDELCKRQLLDWSRHARRFPGEGELALEPFYAAIAAIDYRGPLSIETFNDRYSAHPAADVAKQAAKALDGAITRIDALRKEHR</sequence>
<name>A0A172YAG7_9GAMM</name>
<dbReference type="RefSeq" id="WP_064121218.1">
    <property type="nucleotide sequence ID" value="NZ_CP015243.1"/>
</dbReference>
<reference evidence="2 3" key="1">
    <citation type="submission" date="2016-04" db="EMBL/GenBank/DDBJ databases">
        <title>Complete Genome Sequence of Halotalea alkalilenta IHB B 13600.</title>
        <authorList>
            <person name="Swarnkar M.K."/>
            <person name="Sharma A."/>
            <person name="Kaushal K."/>
            <person name="Soni R."/>
            <person name="Rana S."/>
            <person name="Singh A.K."/>
            <person name="Gulati A."/>
        </authorList>
    </citation>
    <scope>NUCLEOTIDE SEQUENCE [LARGE SCALE GENOMIC DNA]</scope>
    <source>
        <strain evidence="2 3">IHB B 13600</strain>
    </source>
</reference>
<feature type="domain" description="Xylose isomerase-like TIM barrel" evidence="1">
    <location>
        <begin position="17"/>
        <end position="270"/>
    </location>
</feature>
<evidence type="ECO:0000313" key="2">
    <source>
        <dbReference type="EMBL" id="ANF56228.1"/>
    </source>
</evidence>
<dbReference type="KEGG" id="haa:A5892_01080"/>
<dbReference type="EMBL" id="CP015243">
    <property type="protein sequence ID" value="ANF56228.1"/>
    <property type="molecule type" value="Genomic_DNA"/>
</dbReference>